<proteinExistence type="predicted"/>
<dbReference type="InterPro" id="IPR002125">
    <property type="entry name" value="CMP_dCMP_dom"/>
</dbReference>
<dbReference type="InterPro" id="IPR016193">
    <property type="entry name" value="Cytidine_deaminase-like"/>
</dbReference>
<evidence type="ECO:0000313" key="5">
    <source>
        <dbReference type="EMBL" id="GAA2691367.1"/>
    </source>
</evidence>
<accession>A0ABP6FFF2</accession>
<dbReference type="PANTHER" id="PTHR11079">
    <property type="entry name" value="CYTOSINE DEAMINASE FAMILY MEMBER"/>
    <property type="match status" value="1"/>
</dbReference>
<dbReference type="Gene3D" id="3.40.140.10">
    <property type="entry name" value="Cytidine Deaminase, domain 2"/>
    <property type="match status" value="1"/>
</dbReference>
<comment type="caution">
    <text evidence="5">The sequence shown here is derived from an EMBL/GenBank/DDBJ whole genome shotgun (WGS) entry which is preliminary data.</text>
</comment>
<dbReference type="RefSeq" id="WP_344584431.1">
    <property type="nucleotide sequence ID" value="NZ_BAAARK010000055.1"/>
</dbReference>
<reference evidence="6" key="1">
    <citation type="journal article" date="2019" name="Int. J. Syst. Evol. Microbiol.">
        <title>The Global Catalogue of Microorganisms (GCM) 10K type strain sequencing project: providing services to taxonomists for standard genome sequencing and annotation.</title>
        <authorList>
            <consortium name="The Broad Institute Genomics Platform"/>
            <consortium name="The Broad Institute Genome Sequencing Center for Infectious Disease"/>
            <person name="Wu L."/>
            <person name="Ma J."/>
        </authorList>
    </citation>
    <scope>NUCLEOTIDE SEQUENCE [LARGE SCALE GENOMIC DNA]</scope>
    <source>
        <strain evidence="6">JCM 16374</strain>
    </source>
</reference>
<dbReference type="PROSITE" id="PS00903">
    <property type="entry name" value="CYT_DCMP_DEAMINASES_1"/>
    <property type="match status" value="1"/>
</dbReference>
<protein>
    <submittedName>
        <fullName evidence="5">Nucleoside deaminase</fullName>
    </submittedName>
</protein>
<dbReference type="EMBL" id="BAAARK010000055">
    <property type="protein sequence ID" value="GAA2691367.1"/>
    <property type="molecule type" value="Genomic_DNA"/>
</dbReference>
<dbReference type="Proteomes" id="UP001500994">
    <property type="component" value="Unassembled WGS sequence"/>
</dbReference>
<feature type="domain" description="CMP/dCMP-type deaminase" evidence="4">
    <location>
        <begin position="17"/>
        <end position="131"/>
    </location>
</feature>
<keyword evidence="3" id="KW-0862">Zinc</keyword>
<evidence type="ECO:0000259" key="4">
    <source>
        <dbReference type="PROSITE" id="PS51747"/>
    </source>
</evidence>
<sequence>MTTVQATAETPSVAATAADLAHLRTAVTVAQRSRDGGNHPFGALLTGPDGTVLLQAENTVTTNSDATGHAETNLVRLSTQKYDADFLRTCTLYTSTEPCAMCSGAIYWGNIGRVVYALGEDELLAMTGANEENPTMALPCREVFKAGQRDLPVIGPVDLPEAREVHHGFWN</sequence>
<dbReference type="CDD" id="cd01285">
    <property type="entry name" value="nucleoside_deaminase"/>
    <property type="match status" value="1"/>
</dbReference>
<keyword evidence="1" id="KW-0479">Metal-binding</keyword>
<evidence type="ECO:0000313" key="6">
    <source>
        <dbReference type="Proteomes" id="UP001500994"/>
    </source>
</evidence>
<gene>
    <name evidence="5" type="ORF">GCM10009864_77130</name>
</gene>
<organism evidence="5 6">
    <name type="scientific">Streptomyces lunalinharesii</name>
    <dbReference type="NCBI Taxonomy" id="333384"/>
    <lineage>
        <taxon>Bacteria</taxon>
        <taxon>Bacillati</taxon>
        <taxon>Actinomycetota</taxon>
        <taxon>Actinomycetes</taxon>
        <taxon>Kitasatosporales</taxon>
        <taxon>Streptomycetaceae</taxon>
        <taxon>Streptomyces</taxon>
    </lineage>
</organism>
<dbReference type="InterPro" id="IPR016192">
    <property type="entry name" value="APOBEC/CMP_deaminase_Zn-bd"/>
</dbReference>
<dbReference type="PANTHER" id="PTHR11079:SF149">
    <property type="entry name" value="TRNA-SPECIFIC ADENOSINE DEAMINASE 2"/>
    <property type="match status" value="1"/>
</dbReference>
<name>A0ABP6FFF2_9ACTN</name>
<keyword evidence="2" id="KW-0378">Hydrolase</keyword>
<dbReference type="PROSITE" id="PS51747">
    <property type="entry name" value="CYT_DCMP_DEAMINASES_2"/>
    <property type="match status" value="1"/>
</dbReference>
<dbReference type="Pfam" id="PF00383">
    <property type="entry name" value="dCMP_cyt_deam_1"/>
    <property type="match status" value="1"/>
</dbReference>
<evidence type="ECO:0000256" key="3">
    <source>
        <dbReference type="ARBA" id="ARBA00022833"/>
    </source>
</evidence>
<keyword evidence="6" id="KW-1185">Reference proteome</keyword>
<dbReference type="SUPFAM" id="SSF53927">
    <property type="entry name" value="Cytidine deaminase-like"/>
    <property type="match status" value="1"/>
</dbReference>
<evidence type="ECO:0000256" key="1">
    <source>
        <dbReference type="ARBA" id="ARBA00022723"/>
    </source>
</evidence>
<evidence type="ECO:0000256" key="2">
    <source>
        <dbReference type="ARBA" id="ARBA00022801"/>
    </source>
</evidence>